<keyword evidence="5" id="KW-0378">Hydrolase</keyword>
<comment type="similarity">
    <text evidence="2 7">Belongs to the peptidase S8 family.</text>
</comment>
<dbReference type="Gramene" id="Psat01G0412500-T1">
    <property type="protein sequence ID" value="KAI5446152.1"/>
    <property type="gene ID" value="KIW84_014125"/>
</dbReference>
<comment type="subcellular location">
    <subcellularLocation>
        <location evidence="1">Secreted</location>
    </subcellularLocation>
</comment>
<dbReference type="PROSITE" id="PS51892">
    <property type="entry name" value="SUBTILASE"/>
    <property type="match status" value="1"/>
</dbReference>
<dbReference type="Pfam" id="PF05922">
    <property type="entry name" value="Inhibitor_I9"/>
    <property type="match status" value="1"/>
</dbReference>
<dbReference type="Gramene" id="Psat1g148920.1">
    <property type="protein sequence ID" value="Psat1g148920.1.cds"/>
    <property type="gene ID" value="Psat1g148920"/>
</dbReference>
<keyword evidence="4" id="KW-0732">Signal</keyword>
<comment type="caution">
    <text evidence="7">Lacks conserved residue(s) required for the propagation of feature annotation.</text>
</comment>
<name>A0A9D5BLX6_PEA</name>
<dbReference type="GO" id="GO:0006508">
    <property type="term" value="P:proteolysis"/>
    <property type="evidence" value="ECO:0007669"/>
    <property type="project" value="UniProtKB-KW"/>
</dbReference>
<evidence type="ECO:0000256" key="5">
    <source>
        <dbReference type="ARBA" id="ARBA00022801"/>
    </source>
</evidence>
<dbReference type="InterPro" id="IPR010259">
    <property type="entry name" value="S8pro/Inhibitor_I9"/>
</dbReference>
<feature type="domain" description="Inhibitor I9" evidence="9">
    <location>
        <begin position="33"/>
        <end position="118"/>
    </location>
</feature>
<evidence type="ECO:0000256" key="4">
    <source>
        <dbReference type="ARBA" id="ARBA00022729"/>
    </source>
</evidence>
<keyword evidence="11" id="KW-1185">Reference proteome</keyword>
<gene>
    <name evidence="10" type="ORF">KIW84_014125</name>
</gene>
<dbReference type="PANTHER" id="PTHR10795">
    <property type="entry name" value="PROPROTEIN CONVERTASE SUBTILISIN/KEXIN"/>
    <property type="match status" value="1"/>
</dbReference>
<evidence type="ECO:0000259" key="9">
    <source>
        <dbReference type="Pfam" id="PF05922"/>
    </source>
</evidence>
<dbReference type="InterPro" id="IPR037045">
    <property type="entry name" value="S8pro/Inhibitor_I9_sf"/>
</dbReference>
<keyword evidence="3 10" id="KW-0645">Protease</keyword>
<evidence type="ECO:0000256" key="1">
    <source>
        <dbReference type="ARBA" id="ARBA00004613"/>
    </source>
</evidence>
<comment type="caution">
    <text evidence="10">The sequence shown here is derived from an EMBL/GenBank/DDBJ whole genome shotgun (WGS) entry which is preliminary data.</text>
</comment>
<dbReference type="EMBL" id="JAMSHJ010000001">
    <property type="protein sequence ID" value="KAI5446152.1"/>
    <property type="molecule type" value="Genomic_DNA"/>
</dbReference>
<dbReference type="GO" id="GO:0004252">
    <property type="term" value="F:serine-type endopeptidase activity"/>
    <property type="evidence" value="ECO:0007669"/>
    <property type="project" value="InterPro"/>
</dbReference>
<dbReference type="SUPFAM" id="SSF52743">
    <property type="entry name" value="Subtilisin-like"/>
    <property type="match status" value="1"/>
</dbReference>
<evidence type="ECO:0000256" key="7">
    <source>
        <dbReference type="PROSITE-ProRule" id="PRU01240"/>
    </source>
</evidence>
<dbReference type="InterPro" id="IPR036852">
    <property type="entry name" value="Peptidase_S8/S53_dom_sf"/>
</dbReference>
<dbReference type="Gene3D" id="3.30.70.80">
    <property type="entry name" value="Peptidase S8 propeptide/proteinase inhibitor I9"/>
    <property type="match status" value="1"/>
</dbReference>
<accession>A0A9D5BLX6</accession>
<dbReference type="FunFam" id="3.30.70.80:FF:000002">
    <property type="entry name" value="Subtilisin-like protease SBT5.3"/>
    <property type="match status" value="1"/>
</dbReference>
<organism evidence="10 11">
    <name type="scientific">Pisum sativum</name>
    <name type="common">Garden pea</name>
    <name type="synonym">Lathyrus oleraceus</name>
    <dbReference type="NCBI Taxonomy" id="3888"/>
    <lineage>
        <taxon>Eukaryota</taxon>
        <taxon>Viridiplantae</taxon>
        <taxon>Streptophyta</taxon>
        <taxon>Embryophyta</taxon>
        <taxon>Tracheophyta</taxon>
        <taxon>Spermatophyta</taxon>
        <taxon>Magnoliopsida</taxon>
        <taxon>eudicotyledons</taxon>
        <taxon>Gunneridae</taxon>
        <taxon>Pentapetalae</taxon>
        <taxon>rosids</taxon>
        <taxon>fabids</taxon>
        <taxon>Fabales</taxon>
        <taxon>Fabaceae</taxon>
        <taxon>Papilionoideae</taxon>
        <taxon>50 kb inversion clade</taxon>
        <taxon>NPAAA clade</taxon>
        <taxon>Hologalegina</taxon>
        <taxon>IRL clade</taxon>
        <taxon>Fabeae</taxon>
        <taxon>Lathyrus</taxon>
    </lineage>
</organism>
<proteinExistence type="inferred from homology"/>
<evidence type="ECO:0000313" key="11">
    <source>
        <dbReference type="Proteomes" id="UP001058974"/>
    </source>
</evidence>
<protein>
    <submittedName>
        <fullName evidence="10">Subtilisin-like protease SBT5.3</fullName>
    </submittedName>
</protein>
<sequence length="302" mass="32599">MVLRYLCKVEQRVKDVTGTFRLRRDSDERLPQSYIVYLGSHSFGSNPSLLDSKSVTNSHYDLLGSFLGSTEKAKEAIFYSYNKYINGFAAILDEDEAKEIAKHPNVVSMFLNKRYELHTTRSWNFLGLETDGGFANDSVWKKSLGEDIIIGNLDTGVWPESKSFSDEGFGPIPKKWKGICQVAKGNPDKFYCNSARDFDGHGTHTLSTAGGNFIAGANVLGFGNGTASGGSPKARVASYKICWDGCDEANILAGFEAAISDGVDVISVSLGGIFPQFGSGNAISVGSFHAIAISDGVDVSLL</sequence>
<dbReference type="AlphaFoldDB" id="A0A9D5BLX6"/>
<evidence type="ECO:0000313" key="10">
    <source>
        <dbReference type="EMBL" id="KAI5446152.1"/>
    </source>
</evidence>
<evidence type="ECO:0000256" key="3">
    <source>
        <dbReference type="ARBA" id="ARBA00022670"/>
    </source>
</evidence>
<dbReference type="InterPro" id="IPR000209">
    <property type="entry name" value="Peptidase_S8/S53_dom"/>
</dbReference>
<dbReference type="Pfam" id="PF00082">
    <property type="entry name" value="Peptidase_S8"/>
    <property type="match status" value="1"/>
</dbReference>
<evidence type="ECO:0000256" key="2">
    <source>
        <dbReference type="ARBA" id="ARBA00011073"/>
    </source>
</evidence>
<feature type="domain" description="Peptidase S8/S53" evidence="8">
    <location>
        <begin position="145"/>
        <end position="271"/>
    </location>
</feature>
<reference evidence="10 11" key="1">
    <citation type="journal article" date="2022" name="Nat. Genet.">
        <title>Improved pea reference genome and pan-genome highlight genomic features and evolutionary characteristics.</title>
        <authorList>
            <person name="Yang T."/>
            <person name="Liu R."/>
            <person name="Luo Y."/>
            <person name="Hu S."/>
            <person name="Wang D."/>
            <person name="Wang C."/>
            <person name="Pandey M.K."/>
            <person name="Ge S."/>
            <person name="Xu Q."/>
            <person name="Li N."/>
            <person name="Li G."/>
            <person name="Huang Y."/>
            <person name="Saxena R.K."/>
            <person name="Ji Y."/>
            <person name="Li M."/>
            <person name="Yan X."/>
            <person name="He Y."/>
            <person name="Liu Y."/>
            <person name="Wang X."/>
            <person name="Xiang C."/>
            <person name="Varshney R.K."/>
            <person name="Ding H."/>
            <person name="Gao S."/>
            <person name="Zong X."/>
        </authorList>
    </citation>
    <scope>NUCLEOTIDE SEQUENCE [LARGE SCALE GENOMIC DNA]</scope>
    <source>
        <strain evidence="10 11">cv. Zhongwan 6</strain>
    </source>
</reference>
<dbReference type="InterPro" id="IPR045051">
    <property type="entry name" value="SBT"/>
</dbReference>
<evidence type="ECO:0000256" key="6">
    <source>
        <dbReference type="ARBA" id="ARBA00022825"/>
    </source>
</evidence>
<dbReference type="Gene3D" id="3.40.50.200">
    <property type="entry name" value="Peptidase S8/S53 domain"/>
    <property type="match status" value="1"/>
</dbReference>
<evidence type="ECO:0000259" key="8">
    <source>
        <dbReference type="Pfam" id="PF00082"/>
    </source>
</evidence>
<dbReference type="Proteomes" id="UP001058974">
    <property type="component" value="Chromosome 1"/>
</dbReference>
<keyword evidence="6" id="KW-0720">Serine protease</keyword>
<dbReference type="GO" id="GO:0005576">
    <property type="term" value="C:extracellular region"/>
    <property type="evidence" value="ECO:0007669"/>
    <property type="project" value="UniProtKB-SubCell"/>
</dbReference>